<dbReference type="Proteomes" id="UP000707731">
    <property type="component" value="Unassembled WGS sequence"/>
</dbReference>
<evidence type="ECO:0008006" key="3">
    <source>
        <dbReference type="Google" id="ProtNLM"/>
    </source>
</evidence>
<reference evidence="1 2" key="1">
    <citation type="submission" date="2020-10" db="EMBL/GenBank/DDBJ databases">
        <title>Identification of Nocardia species via Next-generation sequencing and recognition of intraspecies genetic diversity.</title>
        <authorList>
            <person name="Li P."/>
            <person name="Li P."/>
            <person name="Lu B."/>
        </authorList>
    </citation>
    <scope>NUCLEOTIDE SEQUENCE [LARGE SCALE GENOMIC DNA]</scope>
    <source>
        <strain evidence="1 2">BJ06-0143</strain>
    </source>
</reference>
<proteinExistence type="predicted"/>
<evidence type="ECO:0000313" key="1">
    <source>
        <dbReference type="EMBL" id="MBF6358184.1"/>
    </source>
</evidence>
<dbReference type="EMBL" id="JADLQN010000010">
    <property type="protein sequence ID" value="MBF6358184.1"/>
    <property type="molecule type" value="Genomic_DNA"/>
</dbReference>
<comment type="caution">
    <text evidence="1">The sequence shown here is derived from an EMBL/GenBank/DDBJ whole genome shotgun (WGS) entry which is preliminary data.</text>
</comment>
<protein>
    <recommendedName>
        <fullName evidence="3">Transposase</fullName>
    </recommendedName>
</protein>
<evidence type="ECO:0000313" key="2">
    <source>
        <dbReference type="Proteomes" id="UP000707731"/>
    </source>
</evidence>
<sequence>MIRASHTEQPGRWIVVEKTHPDTWDGERRSEHQSLQAAFRAVAIDHGGRGVWKELIYDTWEIGKEVIDSDHVTGYLNRWQRGAWYVTWVPADDA</sequence>
<gene>
    <name evidence="1" type="ORF">IU449_27180</name>
</gene>
<organism evidence="1 2">
    <name type="scientific">Nocardia higoensis</name>
    <dbReference type="NCBI Taxonomy" id="228599"/>
    <lineage>
        <taxon>Bacteria</taxon>
        <taxon>Bacillati</taxon>
        <taxon>Actinomycetota</taxon>
        <taxon>Actinomycetes</taxon>
        <taxon>Mycobacteriales</taxon>
        <taxon>Nocardiaceae</taxon>
        <taxon>Nocardia</taxon>
    </lineage>
</organism>
<keyword evidence="2" id="KW-1185">Reference proteome</keyword>
<accession>A0ABS0DMC4</accession>
<name>A0ABS0DMC4_9NOCA</name>
<dbReference type="RefSeq" id="WP_195005023.1">
    <property type="nucleotide sequence ID" value="NZ_JADLQN010000010.1"/>
</dbReference>